<feature type="disulfide bond" description="Redox-active" evidence="18">
    <location>
        <begin position="348"/>
        <end position="351"/>
    </location>
</feature>
<dbReference type="GO" id="GO:0005789">
    <property type="term" value="C:endoplasmic reticulum membrane"/>
    <property type="evidence" value="ECO:0007669"/>
    <property type="project" value="UniProtKB-SubCell"/>
</dbReference>
<reference evidence="19" key="1">
    <citation type="submission" date="2022-07" db="EMBL/GenBank/DDBJ databases">
        <title>Phylogenomic reconstructions and comparative analyses of Kickxellomycotina fungi.</title>
        <authorList>
            <person name="Reynolds N.K."/>
            <person name="Stajich J.E."/>
            <person name="Barry K."/>
            <person name="Grigoriev I.V."/>
            <person name="Crous P."/>
            <person name="Smith M.E."/>
        </authorList>
    </citation>
    <scope>NUCLEOTIDE SEQUENCE</scope>
    <source>
        <strain evidence="19">NBRC 100468</strain>
    </source>
</reference>
<dbReference type="GO" id="GO:0016972">
    <property type="term" value="F:thiol oxidase activity"/>
    <property type="evidence" value="ECO:0007669"/>
    <property type="project" value="InterPro"/>
</dbReference>
<keyword evidence="9 17" id="KW-0274">FAD</keyword>
<comment type="subunit">
    <text evidence="4">May function both as a monomer and a homodimer.</text>
</comment>
<dbReference type="GO" id="GO:0071949">
    <property type="term" value="F:FAD binding"/>
    <property type="evidence" value="ECO:0007669"/>
    <property type="project" value="InterPro"/>
</dbReference>
<accession>A0A9W8A6A4</accession>
<protein>
    <submittedName>
        <fullName evidence="19">Endoplasmic oxidoreductin-1</fullName>
    </submittedName>
</protein>
<keyword evidence="11" id="KW-0560">Oxidoreductase</keyword>
<evidence type="ECO:0000256" key="16">
    <source>
        <dbReference type="PIRSR" id="PIRSR017205-1"/>
    </source>
</evidence>
<dbReference type="EMBL" id="JANBPU010000013">
    <property type="protein sequence ID" value="KAJ1920458.1"/>
    <property type="molecule type" value="Genomic_DNA"/>
</dbReference>
<dbReference type="GO" id="GO:0015035">
    <property type="term" value="F:protein-disulfide reductase activity"/>
    <property type="evidence" value="ECO:0007669"/>
    <property type="project" value="InterPro"/>
</dbReference>
<keyword evidence="12" id="KW-0472">Membrane</keyword>
<evidence type="ECO:0000256" key="1">
    <source>
        <dbReference type="ARBA" id="ARBA00001974"/>
    </source>
</evidence>
<evidence type="ECO:0000256" key="15">
    <source>
        <dbReference type="ARBA" id="ARBA00023284"/>
    </source>
</evidence>
<keyword evidence="13 18" id="KW-1015">Disulfide bond</keyword>
<evidence type="ECO:0000313" key="20">
    <source>
        <dbReference type="Proteomes" id="UP001150538"/>
    </source>
</evidence>
<keyword evidence="14" id="KW-0325">Glycoprotein</keyword>
<feature type="binding site" evidence="17">
    <location>
        <position position="223"/>
    </location>
    <ligand>
        <name>FAD</name>
        <dbReference type="ChEBI" id="CHEBI:57692"/>
    </ligand>
</feature>
<name>A0A9W8A6A4_9FUNG</name>
<dbReference type="PANTHER" id="PTHR12613:SF0">
    <property type="entry name" value="ERO1-LIKE PROTEIN"/>
    <property type="match status" value="1"/>
</dbReference>
<dbReference type="InterPro" id="IPR037192">
    <property type="entry name" value="ERO1-like_sf"/>
</dbReference>
<evidence type="ECO:0000256" key="4">
    <source>
        <dbReference type="ARBA" id="ARBA00011802"/>
    </source>
</evidence>
<dbReference type="GO" id="GO:0034975">
    <property type="term" value="P:protein folding in endoplasmic reticulum"/>
    <property type="evidence" value="ECO:0007669"/>
    <property type="project" value="InterPro"/>
</dbReference>
<dbReference type="PIRSF" id="PIRSF017205">
    <property type="entry name" value="ERO1"/>
    <property type="match status" value="1"/>
</dbReference>
<evidence type="ECO:0000256" key="8">
    <source>
        <dbReference type="ARBA" id="ARBA00022824"/>
    </source>
</evidence>
<gene>
    <name evidence="19" type="primary">ERO1</name>
    <name evidence="19" type="ORF">H4219_001295</name>
</gene>
<comment type="subcellular location">
    <subcellularLocation>
        <location evidence="2">Endoplasmic reticulum membrane</location>
        <topology evidence="2">Peripheral membrane protein</topology>
        <orientation evidence="2">Lumenal side</orientation>
    </subcellularLocation>
</comment>
<sequence>MAPQPQGEIRDTCIDFEAIEAINAEIRPYLHRLVKTFFFRNVKVDLYKQCEMWNSEASCFQPSCIVQPLDDELVPDSWKASTVDSPDSNPFGKKLLARRPIPEFNDKDFVVVSDETYGDGIWVDLQANPERFTGYAGPAANRVWESIYSDNCFGVAPYLQNAVGGWGNQHTGLDGKDEPFVTPPHNRAKLIEFLEDLSEEDLATPFSPQEVPLEIRSFYRVISGFHASVSTHICYKYLNHTTGNWEKNLDCFISKIGAYPDRLQNIYFNYVILLRSLNKMSNLLLKTNYATGHPKEDKLTLRILKGTNKAASSFNENKLFVGSDRELLKDEFKSNFRNISRIMDCTGCEKCRLWGKTQTTGLGTAMKSLFSYPEKAFKRGATSVNFKRNEIVSLINTFHQFSTSIKAIGAFREMYQGILDDYNNNVSGLESTTKTLDTHKRDEL</sequence>
<evidence type="ECO:0000256" key="7">
    <source>
        <dbReference type="ARBA" id="ARBA00022729"/>
    </source>
</evidence>
<evidence type="ECO:0000256" key="13">
    <source>
        <dbReference type="ARBA" id="ARBA00023157"/>
    </source>
</evidence>
<evidence type="ECO:0000256" key="9">
    <source>
        <dbReference type="ARBA" id="ARBA00022827"/>
    </source>
</evidence>
<dbReference type="SUPFAM" id="SSF110019">
    <property type="entry name" value="ERO1-like"/>
    <property type="match status" value="1"/>
</dbReference>
<keyword evidence="6" id="KW-0285">Flavoprotein</keyword>
<keyword evidence="15" id="KW-0676">Redox-active center</keyword>
<dbReference type="Pfam" id="PF04137">
    <property type="entry name" value="ERO1"/>
    <property type="match status" value="1"/>
</dbReference>
<feature type="binding site" evidence="17">
    <location>
        <position position="144"/>
    </location>
    <ligand>
        <name>FAD</name>
        <dbReference type="ChEBI" id="CHEBI:57692"/>
    </ligand>
</feature>
<feature type="binding site" evidence="17">
    <location>
        <position position="226"/>
    </location>
    <ligand>
        <name>FAD</name>
        <dbReference type="ChEBI" id="CHEBI:57692"/>
    </ligand>
</feature>
<keyword evidence="5" id="KW-0813">Transport</keyword>
<feature type="binding site" evidence="17">
    <location>
        <position position="133"/>
    </location>
    <ligand>
        <name>FAD</name>
        <dbReference type="ChEBI" id="CHEBI:57692"/>
    </ligand>
</feature>
<keyword evidence="7" id="KW-0732">Signal</keyword>
<dbReference type="AlphaFoldDB" id="A0A9W8A6A4"/>
<comment type="cofactor">
    <cofactor evidence="1 17">
        <name>FAD</name>
        <dbReference type="ChEBI" id="CHEBI:57692"/>
    </cofactor>
</comment>
<feature type="active site" description="Nucleophile" evidence="16">
    <location>
        <position position="348"/>
    </location>
</feature>
<dbReference type="InterPro" id="IPR007266">
    <property type="entry name" value="Ero1"/>
</dbReference>
<organism evidence="19 20">
    <name type="scientific">Mycoemilia scoparia</name>
    <dbReference type="NCBI Taxonomy" id="417184"/>
    <lineage>
        <taxon>Eukaryota</taxon>
        <taxon>Fungi</taxon>
        <taxon>Fungi incertae sedis</taxon>
        <taxon>Zoopagomycota</taxon>
        <taxon>Kickxellomycotina</taxon>
        <taxon>Kickxellomycetes</taxon>
        <taxon>Kickxellales</taxon>
        <taxon>Kickxellaceae</taxon>
        <taxon>Mycoemilia</taxon>
    </lineage>
</organism>
<feature type="binding site" evidence="17">
    <location>
        <position position="255"/>
    </location>
    <ligand>
        <name>FAD</name>
        <dbReference type="ChEBI" id="CHEBI:57692"/>
    </ligand>
</feature>
<proteinExistence type="inferred from homology"/>
<keyword evidence="8" id="KW-0256">Endoplasmic reticulum</keyword>
<evidence type="ECO:0000256" key="3">
    <source>
        <dbReference type="ARBA" id="ARBA00008277"/>
    </source>
</evidence>
<evidence type="ECO:0000256" key="5">
    <source>
        <dbReference type="ARBA" id="ARBA00022448"/>
    </source>
</evidence>
<evidence type="ECO:0000256" key="14">
    <source>
        <dbReference type="ARBA" id="ARBA00023180"/>
    </source>
</evidence>
<evidence type="ECO:0000256" key="10">
    <source>
        <dbReference type="ARBA" id="ARBA00022982"/>
    </source>
</evidence>
<dbReference type="PANTHER" id="PTHR12613">
    <property type="entry name" value="ERO1-RELATED"/>
    <property type="match status" value="1"/>
</dbReference>
<evidence type="ECO:0000256" key="18">
    <source>
        <dbReference type="PIRSR" id="PIRSR017205-3"/>
    </source>
</evidence>
<feature type="disulfide bond" description="Redox-active" evidence="18">
    <location>
        <begin position="59"/>
        <end position="64"/>
    </location>
</feature>
<comment type="caution">
    <text evidence="19">The sequence shown here is derived from an EMBL/GenBank/DDBJ whole genome shotgun (WGS) entry which is preliminary data.</text>
</comment>
<dbReference type="OrthoDB" id="269384at2759"/>
<feature type="active site" evidence="16">
    <location>
        <position position="351"/>
    </location>
</feature>
<evidence type="ECO:0000256" key="2">
    <source>
        <dbReference type="ARBA" id="ARBA00004367"/>
    </source>
</evidence>
<keyword evidence="20" id="KW-1185">Reference proteome</keyword>
<evidence type="ECO:0000256" key="17">
    <source>
        <dbReference type="PIRSR" id="PIRSR017205-2"/>
    </source>
</evidence>
<dbReference type="Proteomes" id="UP001150538">
    <property type="component" value="Unassembled WGS sequence"/>
</dbReference>
<evidence type="ECO:0000256" key="12">
    <source>
        <dbReference type="ARBA" id="ARBA00023136"/>
    </source>
</evidence>
<evidence type="ECO:0000256" key="6">
    <source>
        <dbReference type="ARBA" id="ARBA00022630"/>
    </source>
</evidence>
<keyword evidence="10" id="KW-0249">Electron transport</keyword>
<comment type="similarity">
    <text evidence="3">Belongs to the EROs family.</text>
</comment>
<evidence type="ECO:0000313" key="19">
    <source>
        <dbReference type="EMBL" id="KAJ1920458.1"/>
    </source>
</evidence>
<feature type="binding site" evidence="17">
    <location>
        <position position="131"/>
    </location>
    <ligand>
        <name>FAD</name>
        <dbReference type="ChEBI" id="CHEBI:57692"/>
    </ligand>
</feature>
<evidence type="ECO:0000256" key="11">
    <source>
        <dbReference type="ARBA" id="ARBA00023002"/>
    </source>
</evidence>